<keyword evidence="1" id="KW-0812">Transmembrane</keyword>
<dbReference type="EMBL" id="LC625835">
    <property type="protein sequence ID" value="BCU03182.1"/>
    <property type="molecule type" value="Genomic_DNA"/>
</dbReference>
<feature type="transmembrane region" description="Helical" evidence="1">
    <location>
        <begin position="169"/>
        <end position="190"/>
    </location>
</feature>
<keyword evidence="1" id="KW-1133">Transmembrane helix</keyword>
<reference evidence="2" key="1">
    <citation type="submission" date="2021-04" db="EMBL/GenBank/DDBJ databases">
        <title>Draft Genome Sequence of Pandoravirus japonicus, Isolated from the Sabaishi River of Niigata, Japan.</title>
        <authorList>
            <person name="Hosokawa N."/>
            <person name="Takahashi H."/>
            <person name="Aoki K."/>
            <person name="Takemura M."/>
        </authorList>
    </citation>
    <scope>NUCLEOTIDE SEQUENCE</scope>
</reference>
<keyword evidence="1" id="KW-0472">Membrane</keyword>
<evidence type="ECO:0000256" key="1">
    <source>
        <dbReference type="SAM" id="Phobius"/>
    </source>
</evidence>
<sequence>MNTESTASAAAAKVAAIRAYAYPEPAAAERAHAPGHCGCPHHGPSLWDLYAINRMSQTRCGSASSGGSTTSTDSGKPHWLEIVAGILFLVCAVAVSVYDASKLLVLLAMVGEADALVLPLGGQASVLFDRWKRNELAFWWVHSLSICSTALLALAALVVRVYLGAPPSVYWVLAVPASTLVGALIAYRLLGYRSANRAVLDQVAARLADDDGVDDDRKTR</sequence>
<protein>
    <submittedName>
        <fullName evidence="2">Uncharacterized protein</fullName>
    </submittedName>
</protein>
<evidence type="ECO:0000313" key="3">
    <source>
        <dbReference type="Proteomes" id="UP001253637"/>
    </source>
</evidence>
<feature type="transmembrane region" description="Helical" evidence="1">
    <location>
        <begin position="79"/>
        <end position="98"/>
    </location>
</feature>
<accession>A0A811BQU7</accession>
<name>A0A811BQU7_9VIRU</name>
<feature type="transmembrane region" description="Helical" evidence="1">
    <location>
        <begin position="104"/>
        <end position="128"/>
    </location>
</feature>
<dbReference type="Proteomes" id="UP001253637">
    <property type="component" value="Segment"/>
</dbReference>
<evidence type="ECO:0000313" key="2">
    <source>
        <dbReference type="EMBL" id="BCU03182.1"/>
    </source>
</evidence>
<proteinExistence type="predicted"/>
<organism evidence="2 3">
    <name type="scientific">Pandoravirus japonicus</name>
    <dbReference type="NCBI Taxonomy" id="2823154"/>
    <lineage>
        <taxon>Viruses</taxon>
        <taxon>Pandoravirus</taxon>
    </lineage>
</organism>
<feature type="transmembrane region" description="Helical" evidence="1">
    <location>
        <begin position="140"/>
        <end position="163"/>
    </location>
</feature>